<reference evidence="3" key="2">
    <citation type="submission" date="2025-09" db="UniProtKB">
        <authorList>
            <consortium name="Ensembl"/>
        </authorList>
    </citation>
    <scope>IDENTIFICATION</scope>
</reference>
<dbReference type="PROSITE" id="PS50088">
    <property type="entry name" value="ANK_REPEAT"/>
    <property type="match status" value="6"/>
</dbReference>
<sequence length="2871" mass="322830">METSCFSDIDNESASIVGDSEGEEEKNLYLDRLMLADLLDSPYSHHFSTPHTINGCTDGFSPQIAMLTCRRLDGLDQVRLTPEKIQSPFLSRSSGIPDDEKGMDSIIAQGHDGEDSEGMIEEEPSEGSVSESPSQHAGSGTSTRRLKRAATVAKTQKEIGTEPKRQTRLTDRQTQGSRQTRPMEEIRPTRQNRGTRQNDNQAQENKQETRQTDSQKQVTSGPTRQTDSQKQVTSGPTRQTDSQKQVTSGPTRQTDSQKQVTSGPTRQTDSQKQENGGVNHGQSQSRRGITRLNVLHRKNRYGETLLHIAAMQGDTQWIRDMLLLSPDINMADNAGWTPLHEAVSHGHYEITKYLIQAGALVNCTGDNGTTPLLDAVEQEDLQIAELLLRHGADPLLKNNDGQTAYSNTTEPCLIKLMEKNIPNNKRKALAVPTKRPADSSQLSPSRSGTGRKLRRLPVQADQTSTDQERYHQRRTTTRSETSNTDQQRDTTTRSETSNTDQRRTTTRSETSNTDQQRDTTTRSETSNTDQQRRTPTRSETCNTDQRRATTRSETSNTDQQRHATTRSETSNTDQQRRTPTRSETCNKDQQRHATTRPETCNTDQQRHATTRSETSNTDQQRRTTTRSETCNTDQQRHATTRSETCNTDQQRHATTRSETSNTDQQRRTTTRSETSNTDQQRRTTTRSETCNTDQQRHATTRSETSNTDQQRCTTTRSETCNTDQQRLTPTRSETSNTDQQRLASTRSETSNTDQQRHATTRSETSNTDQQRCTTTRSETCNTDQQRLTPTRSETSNTDQQRRASTRSETSNTDQQRLTPTRSETCNTDQQRHATTRSETCNTDQQRHATTRSETSNTDQRCTTTRSETSNTDQQRRTTTRSETCNTDQQRHATTRSETSNTDQQRCTTTRSETCNTDQQRLTPKRSETSNTDQQRLASTRSETSNTDQQRRTTTRSETSNTDQYRRTTTRPETSNTDQQRDTPTRSETSNTEQQRDTTTSTKVAGVLGEKEEPHGDGSTGPNRPLPSVQDGTRSTAPAMKRNLEEQAEEEDSRPNHAILSDTSTPRKVIKRITTKRKDIFDLLLQSNPFDLDSVLLAAQTGNGQATTGSLHDSVDSVVLRSQSAGFLLETADFKGKEEGKEWNTEKQEITKSSEELTLAQDGNLSQHTDHCQSQREEITLDRNLSQHTDHCQREEITLDRNLSQHTDHCQREEITLDRNLSQHTDHCQREEITLDRNLSQHTDHCQSQREKTTLDRNLCQREEITLDRNLSQHTDHCQSQREEITLDRNLSQHTDHCQREEITLDRNLSQYTDHCQREEITLDRNLSQYTDHCQREEITLDRNLSQHTDHCQSQREEITLDRNLSQHTDHGQSQREEITLDMNLSQHTDHCQREEITIDRNLCQHTDHCQREETTLDRNLCQREETTLGRNLSQHTDQSQREEITLDRNLSQHTDHCQSQREEITLDRNLCQHTDHCQSQREEITLDRNLSQHTDHCQREEITLDMNLSQYTDHCQREEITLDRNLSQHTDHCQSQREEITLDRNLSQHTDHCQSQREEITPDRNLSQHTDHCQREEITLDMNISQHTDHCQSQREEITLDRNLSQHTDHCQREITLDRNLCQHTDHCQSQREEITLDRNLSQHTDHCQREELTLIQEGHLSQYTDYTYEAGFNLGEYFNFNPTTSADGYQHNNTTWAEETSQNPDQNTCPEALVRLAGLDATRNSISTDKSKVTLTHRPARPEIDPMDNTRSAVEVDLSLMDQDDTCCTLIDNVLLVEHLSLSKAPVPLETTDAVNACVAGTSSPYIDDQCKLDNGLLSKEDLEEQCSVSLLPPHSDVTTTIHLDVTRQASIVDEKQTQPVEAPSAMKDDNDEYLGSCNTSSPSLLVAEELHGTVGISECAETNIDTLFMQRASQIPKASPIGSDVGLQANLLKCTGLHLQLIGDRLERETTAAVTGRDGERCHIDGGHREGGSVTHRESRDPDASSTDKTLYSDNKDNGADSFVDSDCTVVSELDQAETKNNDLGQVEKEEVAKAHVQLDSEATIVSIQDQVREVENQTPGAEVETLDTLIDYSEACEINGNGYTTTVMEDSTSLLPALDSCQAKDGVKEDEPEMNTMQSDTGSAKRHNSCSQHKRKAKSSRARPGKRQAKLLLKPKPKPNPWASQNISTSYTTGGADTSSSSVGPMPDTKIPLRNLHKRNGMGESHLHLACKKGDLALVRGLLEAGLNVNQIDHAGWTALHEASAAGSEAVVKELLQAGADVTSRGLEGLAPLHDAAASGHYKVAQLLLQYGANPRDKNALGQTAVDLACHDDIKQLLSTFPGPFVQRSSAPSERPSERCGVSRSGSEGRSRRKPVVPARLCCEGDWERHKARHTGVRDTDRDGQPGDGEPDRQPGDIQPRQKDSTTETLYPSEAITTALEDVERKQEEMSTWKLNKSEDADKLTMALSEIQSVLNVVLEKQQAEKDYLTKKYRIASDSFRQGVLRGQLTSLASRQKRLLGILQKQSDFKLQLRTRRGPTLTQHPKTQHSQAGRDQNISPLSTTTSSHAPSERSLAGSQEGSHASHLFSSTGSHDNRDKQEGSSQTSQVAPPRTQPPTRSAIMETLPWIATTPTPQHTTRYFLVPMPVAPPSSSLAPPTSTTQISKDIPTQHRDDNNNKNNTTFPSQQGNRNSKPQHGNMPDMGSKVLQQGPASDGEENRKLIRLIKRGIITPGEDVLQLMWRGCVHQASLLLEGWIRDSVTGKEFQAPELWVAAILGNNIPVSSAYAWDKVTYRDRSLSGYLLGVVDVTAPAASQKPAESTHRDGSSAQPQDVPSAGAPLSESSAVLRNIMQIKSIRLIGDEEFVPHHIMDRYWDSLTQTHTDDWLF</sequence>
<feature type="compositionally biased region" description="Polar residues" evidence="2">
    <location>
        <begin position="806"/>
        <end position="828"/>
    </location>
</feature>
<feature type="region of interest" description="Disordered" evidence="2">
    <location>
        <begin position="1545"/>
        <end position="1570"/>
    </location>
</feature>
<feature type="compositionally biased region" description="Polar residues" evidence="2">
    <location>
        <begin position="189"/>
        <end position="204"/>
    </location>
</feature>
<feature type="compositionally biased region" description="Polar residues" evidence="2">
    <location>
        <begin position="1986"/>
        <end position="1995"/>
    </location>
</feature>
<accession>A0A673WIH7</accession>
<dbReference type="Ensembl" id="ENSSTUT00000008453.1">
    <property type="protein sequence ID" value="ENSSTUP00000007946.1"/>
    <property type="gene ID" value="ENSSTUG00000003876.1"/>
</dbReference>
<evidence type="ECO:0000313" key="3">
    <source>
        <dbReference type="Ensembl" id="ENSSTUP00000007946.1"/>
    </source>
</evidence>
<feature type="compositionally biased region" description="Polar residues" evidence="2">
    <location>
        <begin position="851"/>
        <end position="872"/>
    </location>
</feature>
<dbReference type="OMA" id="TCCAVAD"/>
<feature type="compositionally biased region" description="Polar residues" evidence="2">
    <location>
        <begin position="701"/>
        <end position="753"/>
    </location>
</feature>
<dbReference type="Pfam" id="PF13637">
    <property type="entry name" value="Ank_4"/>
    <property type="match status" value="1"/>
</dbReference>
<dbReference type="InterPro" id="IPR002110">
    <property type="entry name" value="Ankyrin_rpt"/>
</dbReference>
<evidence type="ECO:0000256" key="1">
    <source>
        <dbReference type="PROSITE-ProRule" id="PRU00023"/>
    </source>
</evidence>
<feature type="compositionally biased region" description="Polar residues" evidence="2">
    <location>
        <begin position="985"/>
        <end position="1002"/>
    </location>
</feature>
<feature type="region of interest" description="Disordered" evidence="2">
    <location>
        <begin position="86"/>
        <end position="291"/>
    </location>
</feature>
<feature type="compositionally biased region" description="Basic residues" evidence="2">
    <location>
        <begin position="2127"/>
        <end position="2160"/>
    </location>
</feature>
<feature type="compositionally biased region" description="Polar residues" evidence="2">
    <location>
        <begin position="2559"/>
        <end position="2576"/>
    </location>
</feature>
<dbReference type="GeneTree" id="ENSGT00940000162618"/>
<feature type="region of interest" description="Disordered" evidence="2">
    <location>
        <begin position="2514"/>
        <end position="2603"/>
    </location>
</feature>
<feature type="region of interest" description="Disordered" evidence="2">
    <location>
        <begin position="2797"/>
        <end position="2823"/>
    </location>
</feature>
<dbReference type="SUPFAM" id="SSF48403">
    <property type="entry name" value="Ankyrin repeat"/>
    <property type="match status" value="2"/>
</dbReference>
<feature type="region of interest" description="Disordered" evidence="2">
    <location>
        <begin position="1960"/>
        <end position="2000"/>
    </location>
</feature>
<feature type="repeat" description="ANK" evidence="1">
    <location>
        <begin position="301"/>
        <end position="333"/>
    </location>
</feature>
<name>A0A673WIH7_SALTR</name>
<dbReference type="OrthoDB" id="366390at2759"/>
<feature type="compositionally biased region" description="Low complexity" evidence="2">
    <location>
        <begin position="2634"/>
        <end position="2644"/>
    </location>
</feature>
<feature type="compositionally biased region" description="Polar residues" evidence="2">
    <location>
        <begin position="2661"/>
        <end position="2679"/>
    </location>
</feature>
<dbReference type="InParanoid" id="A0A673WIH7"/>
<feature type="compositionally biased region" description="Low complexity" evidence="2">
    <location>
        <begin position="2331"/>
        <end position="2351"/>
    </location>
</feature>
<dbReference type="PRINTS" id="PR01415">
    <property type="entry name" value="ANKYRIN"/>
</dbReference>
<dbReference type="KEGG" id="stru:115200550"/>
<feature type="compositionally biased region" description="Polar residues" evidence="2">
    <location>
        <begin position="438"/>
        <end position="448"/>
    </location>
</feature>
<dbReference type="PANTHER" id="PTHR24176:SF14">
    <property type="entry name" value="ANKYRIN REPEAT DOMAIN-CONTAINING PROTEIN 31"/>
    <property type="match status" value="1"/>
</dbReference>
<dbReference type="Proteomes" id="UP000472277">
    <property type="component" value="Chromosome 9"/>
</dbReference>
<dbReference type="InterPro" id="IPR042334">
    <property type="entry name" value="ANKRD31"/>
</dbReference>
<keyword evidence="4" id="KW-1185">Reference proteome</keyword>
<feature type="region of interest" description="Disordered" evidence="2">
    <location>
        <begin position="1"/>
        <end position="23"/>
    </location>
</feature>
<feature type="compositionally biased region" description="Basic and acidic residues" evidence="2">
    <location>
        <begin position="155"/>
        <end position="171"/>
    </location>
</feature>
<dbReference type="Pfam" id="PF12796">
    <property type="entry name" value="Ank_2"/>
    <property type="match status" value="2"/>
</dbReference>
<feature type="repeat" description="ANK" evidence="1">
    <location>
        <begin position="2205"/>
        <end position="2237"/>
    </location>
</feature>
<dbReference type="Gene3D" id="1.25.40.20">
    <property type="entry name" value="Ankyrin repeat-containing domain"/>
    <property type="match status" value="2"/>
</dbReference>
<feature type="repeat" description="ANK" evidence="1">
    <location>
        <begin position="2271"/>
        <end position="2303"/>
    </location>
</feature>
<organism evidence="3 4">
    <name type="scientific">Salmo trutta</name>
    <name type="common">Brown trout</name>
    <dbReference type="NCBI Taxonomy" id="8032"/>
    <lineage>
        <taxon>Eukaryota</taxon>
        <taxon>Metazoa</taxon>
        <taxon>Chordata</taxon>
        <taxon>Craniata</taxon>
        <taxon>Vertebrata</taxon>
        <taxon>Euteleostomi</taxon>
        <taxon>Actinopterygii</taxon>
        <taxon>Neopterygii</taxon>
        <taxon>Teleostei</taxon>
        <taxon>Protacanthopterygii</taxon>
        <taxon>Salmoniformes</taxon>
        <taxon>Salmonidae</taxon>
        <taxon>Salmoninae</taxon>
        <taxon>Salmo</taxon>
    </lineage>
</organism>
<feature type="compositionally biased region" description="Polar residues" evidence="2">
    <location>
        <begin position="2523"/>
        <end position="2552"/>
    </location>
</feature>
<evidence type="ECO:0000313" key="4">
    <source>
        <dbReference type="Proteomes" id="UP000472277"/>
    </source>
</evidence>
<dbReference type="RefSeq" id="XP_029619556.1">
    <property type="nucleotide sequence ID" value="XM_029763696.1"/>
</dbReference>
<feature type="compositionally biased region" description="Acidic residues" evidence="2">
    <location>
        <begin position="114"/>
        <end position="125"/>
    </location>
</feature>
<feature type="compositionally biased region" description="Polar residues" evidence="2">
    <location>
        <begin position="928"/>
        <end position="942"/>
    </location>
</feature>
<feature type="region of interest" description="Disordered" evidence="2">
    <location>
        <begin position="2328"/>
        <end position="2359"/>
    </location>
</feature>
<dbReference type="SMART" id="SM00248">
    <property type="entry name" value="ANK"/>
    <property type="match status" value="6"/>
</dbReference>
<feature type="repeat" description="ANK" evidence="1">
    <location>
        <begin position="334"/>
        <end position="366"/>
    </location>
</feature>
<evidence type="ECO:0000256" key="2">
    <source>
        <dbReference type="SAM" id="MobiDB-lite"/>
    </source>
</evidence>
<dbReference type="PANTHER" id="PTHR24176">
    <property type="entry name" value="ANKYRIN REPEAT DOMAIN-CONTAINING PROTEIN 31-RELATED"/>
    <property type="match status" value="1"/>
</dbReference>
<reference evidence="3" key="1">
    <citation type="submission" date="2025-08" db="UniProtKB">
        <authorList>
            <consortium name="Ensembl"/>
        </authorList>
    </citation>
    <scope>IDENTIFICATION</scope>
</reference>
<feature type="compositionally biased region" description="Polar residues" evidence="2">
    <location>
        <begin position="895"/>
        <end position="921"/>
    </location>
</feature>
<dbReference type="GeneID" id="115200550"/>
<feature type="compositionally biased region" description="Polar residues" evidence="2">
    <location>
        <begin position="761"/>
        <end position="798"/>
    </location>
</feature>
<dbReference type="PROSITE" id="PS50297">
    <property type="entry name" value="ANK_REP_REGION"/>
    <property type="match status" value="6"/>
</dbReference>
<feature type="region of interest" description="Disordered" evidence="2">
    <location>
        <begin position="2634"/>
        <end position="2699"/>
    </location>
</feature>
<proteinExistence type="predicted"/>
<keyword evidence="1" id="KW-0040">ANK repeat</keyword>
<feature type="repeat" description="ANK" evidence="1">
    <location>
        <begin position="2238"/>
        <end position="2270"/>
    </location>
</feature>
<feature type="compositionally biased region" description="Basic and acidic residues" evidence="2">
    <location>
        <begin position="1960"/>
        <end position="1985"/>
    </location>
</feature>
<feature type="region of interest" description="Disordered" evidence="2">
    <location>
        <begin position="424"/>
        <end position="1062"/>
    </location>
</feature>
<feature type="region of interest" description="Disordered" evidence="2">
    <location>
        <begin position="2374"/>
        <end position="2412"/>
    </location>
</feature>
<feature type="compositionally biased region" description="Polar residues" evidence="2">
    <location>
        <begin position="214"/>
        <end position="287"/>
    </location>
</feature>
<feature type="compositionally biased region" description="Polar residues" evidence="2">
    <location>
        <begin position="2165"/>
        <end position="2186"/>
    </location>
</feature>
<protein>
    <submittedName>
        <fullName evidence="3">Uncharacterized LOC115200550</fullName>
    </submittedName>
</protein>
<feature type="compositionally biased region" description="Basic and acidic residues" evidence="2">
    <location>
        <begin position="1549"/>
        <end position="1562"/>
    </location>
</feature>
<gene>
    <name evidence="3" type="primary">LOC115200550</name>
</gene>
<feature type="compositionally biased region" description="Basic and acidic residues" evidence="2">
    <location>
        <begin position="2379"/>
        <end position="2409"/>
    </location>
</feature>
<dbReference type="InterPro" id="IPR036770">
    <property type="entry name" value="Ankyrin_rpt-contain_sf"/>
</dbReference>
<feature type="repeat" description="ANK" evidence="1">
    <location>
        <begin position="367"/>
        <end position="399"/>
    </location>
</feature>
<feature type="region of interest" description="Disordered" evidence="2">
    <location>
        <begin position="2107"/>
        <end position="2191"/>
    </location>
</feature>